<accession>A0A8S5PGS7</accession>
<proteinExistence type="predicted"/>
<name>A0A8S5PGS7_9CAUD</name>
<organism evidence="1">
    <name type="scientific">Myoviridae sp. ctniE2</name>
    <dbReference type="NCBI Taxonomy" id="2825172"/>
    <lineage>
        <taxon>Viruses</taxon>
        <taxon>Duplodnaviria</taxon>
        <taxon>Heunggongvirae</taxon>
        <taxon>Uroviricota</taxon>
        <taxon>Caudoviricetes</taxon>
    </lineage>
</organism>
<dbReference type="EMBL" id="BK015434">
    <property type="protein sequence ID" value="DAE06375.1"/>
    <property type="molecule type" value="Genomic_DNA"/>
</dbReference>
<sequence>MKFKFLGVFKRMFSWLGNKGKQPKKRPHSYSKNAWSYIARGRPTPAKAIMWRLCR</sequence>
<reference evidence="1" key="1">
    <citation type="journal article" date="2021" name="Proc. Natl. Acad. Sci. U.S.A.">
        <title>A Catalog of Tens of Thousands of Viruses from Human Metagenomes Reveals Hidden Associations with Chronic Diseases.</title>
        <authorList>
            <person name="Tisza M.J."/>
            <person name="Buck C.B."/>
        </authorList>
    </citation>
    <scope>NUCLEOTIDE SEQUENCE</scope>
    <source>
        <strain evidence="1">CtniE2</strain>
    </source>
</reference>
<protein>
    <submittedName>
        <fullName evidence="1">Uncharacterized protein</fullName>
    </submittedName>
</protein>
<evidence type="ECO:0000313" key="1">
    <source>
        <dbReference type="EMBL" id="DAE06375.1"/>
    </source>
</evidence>